<sequence length="86" mass="9366">MQKDHVPYGSDISAGTYACVDCGFEYSGPSQTSMPPCPDFKKTPHTRKAWKVLTGQGDAPNDPYPEKTDKSVENKKAETTSPASKK</sequence>
<keyword evidence="3" id="KW-1185">Reference proteome</keyword>
<feature type="region of interest" description="Disordered" evidence="1">
    <location>
        <begin position="52"/>
        <end position="86"/>
    </location>
</feature>
<reference evidence="3" key="1">
    <citation type="submission" date="2016-10" db="EMBL/GenBank/DDBJ databases">
        <authorList>
            <person name="Varghese N."/>
            <person name="Submissions S."/>
        </authorList>
    </citation>
    <scope>NUCLEOTIDE SEQUENCE [LARGE SCALE GENOMIC DNA]</scope>
    <source>
        <strain evidence="3">BS3660</strain>
    </source>
</reference>
<gene>
    <name evidence="2" type="ORF">SAMN04490187_0802</name>
</gene>
<dbReference type="RefSeq" id="WP_057712744.1">
    <property type="nucleotide sequence ID" value="NZ_CATKQF010000073.1"/>
</dbReference>
<evidence type="ECO:0000256" key="1">
    <source>
        <dbReference type="SAM" id="MobiDB-lite"/>
    </source>
</evidence>
<evidence type="ECO:0000313" key="2">
    <source>
        <dbReference type="EMBL" id="SEB53262.1"/>
    </source>
</evidence>
<name>A0A231GBZ0_PSEJE</name>
<feature type="compositionally biased region" description="Basic and acidic residues" evidence="1">
    <location>
        <begin position="64"/>
        <end position="78"/>
    </location>
</feature>
<accession>A0A231GBZ0</accession>
<evidence type="ECO:0000313" key="3">
    <source>
        <dbReference type="Proteomes" id="UP000198542"/>
    </source>
</evidence>
<organism evidence="2 3">
    <name type="scientific">Pseudomonas jessenii</name>
    <dbReference type="NCBI Taxonomy" id="77298"/>
    <lineage>
        <taxon>Bacteria</taxon>
        <taxon>Pseudomonadati</taxon>
        <taxon>Pseudomonadota</taxon>
        <taxon>Gammaproteobacteria</taxon>
        <taxon>Pseudomonadales</taxon>
        <taxon>Pseudomonadaceae</taxon>
        <taxon>Pseudomonas</taxon>
    </lineage>
</organism>
<proteinExistence type="predicted"/>
<dbReference type="Proteomes" id="UP000198542">
    <property type="component" value="Unassembled WGS sequence"/>
</dbReference>
<dbReference type="AlphaFoldDB" id="A0A231GBZ0"/>
<protein>
    <submittedName>
        <fullName evidence="2">Uncharacterized protein</fullName>
    </submittedName>
</protein>
<dbReference type="EMBL" id="FNTC01000002">
    <property type="protein sequence ID" value="SEB53262.1"/>
    <property type="molecule type" value="Genomic_DNA"/>
</dbReference>